<evidence type="ECO:0000313" key="1">
    <source>
        <dbReference type="EMBL" id="PSH63451.1"/>
    </source>
</evidence>
<proteinExistence type="predicted"/>
<sequence>MFVAQRVDAAIAVECIKCAAPALDKVIAVAANDDIVATAAENLVVASAAIERAYVQAIGDAACIDPVIAASAVDREVRHTSDRHVVIFRRAIDDRSIWIDDKRRPWAVIQFKKSQNGLG</sequence>
<dbReference type="Proteomes" id="UP000241764">
    <property type="component" value="Unassembled WGS sequence"/>
</dbReference>
<gene>
    <name evidence="1" type="ORF">CU103_14360</name>
</gene>
<reference evidence="2" key="1">
    <citation type="submission" date="2017-11" db="EMBL/GenBank/DDBJ databases">
        <authorList>
            <person name="Kuznetsova I."/>
            <person name="Sazanova A."/>
            <person name="Chirak E."/>
            <person name="Safronova V."/>
            <person name="Willems A."/>
        </authorList>
    </citation>
    <scope>NUCLEOTIDE SEQUENCE [LARGE SCALE GENOMIC DNA]</scope>
    <source>
        <strain evidence="2">CCBAU 03422</strain>
    </source>
</reference>
<name>A0A2P7BAI0_9HYPH</name>
<comment type="caution">
    <text evidence="1">The sequence shown here is derived from an EMBL/GenBank/DDBJ whole genome shotgun (WGS) entry which is preliminary data.</text>
</comment>
<dbReference type="AlphaFoldDB" id="A0A2P7BAI0"/>
<protein>
    <submittedName>
        <fullName evidence="1">Uncharacterized protein</fullName>
    </submittedName>
</protein>
<evidence type="ECO:0000313" key="2">
    <source>
        <dbReference type="Proteomes" id="UP000241764"/>
    </source>
</evidence>
<organism evidence="1 2">
    <name type="scientific">Phyllobacterium sophorae</name>
    <dbReference type="NCBI Taxonomy" id="1520277"/>
    <lineage>
        <taxon>Bacteria</taxon>
        <taxon>Pseudomonadati</taxon>
        <taxon>Pseudomonadota</taxon>
        <taxon>Alphaproteobacteria</taxon>
        <taxon>Hyphomicrobiales</taxon>
        <taxon>Phyllobacteriaceae</taxon>
        <taxon>Phyllobacterium</taxon>
    </lineage>
</organism>
<keyword evidence="2" id="KW-1185">Reference proteome</keyword>
<accession>A0A2P7BAI0</accession>
<dbReference type="EMBL" id="PGGM01000006">
    <property type="protein sequence ID" value="PSH63451.1"/>
    <property type="molecule type" value="Genomic_DNA"/>
</dbReference>